<dbReference type="OrthoDB" id="442691at2"/>
<proteinExistence type="predicted"/>
<dbReference type="InterPro" id="IPR001789">
    <property type="entry name" value="Sig_transdc_resp-reg_receiver"/>
</dbReference>
<dbReference type="InterPro" id="IPR050706">
    <property type="entry name" value="Cyclic-di-GMP_PDE-like"/>
</dbReference>
<feature type="domain" description="Response regulatory" evidence="2">
    <location>
        <begin position="15"/>
        <end position="133"/>
    </location>
</feature>
<evidence type="ECO:0000259" key="2">
    <source>
        <dbReference type="PROSITE" id="PS50110"/>
    </source>
</evidence>
<dbReference type="STRING" id="329726.AM1_3875"/>
<dbReference type="PROSITE" id="PS50887">
    <property type="entry name" value="GGDEF"/>
    <property type="match status" value="1"/>
</dbReference>
<gene>
    <name evidence="5" type="ordered locus">AM1_3875</name>
</gene>
<dbReference type="Pfam" id="PF00072">
    <property type="entry name" value="Response_reg"/>
    <property type="match status" value="1"/>
</dbReference>
<dbReference type="KEGG" id="amr:AM1_3875"/>
<dbReference type="Proteomes" id="UP000000268">
    <property type="component" value="Chromosome"/>
</dbReference>
<dbReference type="SMART" id="SM00267">
    <property type="entry name" value="GGDEF"/>
    <property type="match status" value="1"/>
</dbReference>
<dbReference type="AlphaFoldDB" id="B0C721"/>
<dbReference type="NCBIfam" id="TIGR00254">
    <property type="entry name" value="GGDEF"/>
    <property type="match status" value="1"/>
</dbReference>
<dbReference type="InterPro" id="IPR029787">
    <property type="entry name" value="Nucleotide_cyclase"/>
</dbReference>
<dbReference type="SUPFAM" id="SSF141868">
    <property type="entry name" value="EAL domain-like"/>
    <property type="match status" value="1"/>
</dbReference>
<dbReference type="eggNOG" id="COG2200">
    <property type="taxonomic scope" value="Bacteria"/>
</dbReference>
<dbReference type="eggNOG" id="COG3706">
    <property type="taxonomic scope" value="Bacteria"/>
</dbReference>
<organism evidence="5 6">
    <name type="scientific">Acaryochloris marina (strain MBIC 11017)</name>
    <dbReference type="NCBI Taxonomy" id="329726"/>
    <lineage>
        <taxon>Bacteria</taxon>
        <taxon>Bacillati</taxon>
        <taxon>Cyanobacteriota</taxon>
        <taxon>Cyanophyceae</taxon>
        <taxon>Acaryochloridales</taxon>
        <taxon>Acaryochloridaceae</taxon>
        <taxon>Acaryochloris</taxon>
    </lineage>
</organism>
<dbReference type="InterPro" id="IPR043128">
    <property type="entry name" value="Rev_trsase/Diguanyl_cyclase"/>
</dbReference>
<dbReference type="RefSeq" id="WP_012164226.1">
    <property type="nucleotide sequence ID" value="NC_009925.1"/>
</dbReference>
<evidence type="ECO:0000259" key="3">
    <source>
        <dbReference type="PROSITE" id="PS50883"/>
    </source>
</evidence>
<dbReference type="Gene3D" id="3.40.50.2300">
    <property type="match status" value="1"/>
</dbReference>
<dbReference type="EMBL" id="CP000828">
    <property type="protein sequence ID" value="ABW28860.1"/>
    <property type="molecule type" value="Genomic_DNA"/>
</dbReference>
<dbReference type="CDD" id="cd01949">
    <property type="entry name" value="GGDEF"/>
    <property type="match status" value="1"/>
</dbReference>
<dbReference type="PROSITE" id="PS50883">
    <property type="entry name" value="EAL"/>
    <property type="match status" value="1"/>
</dbReference>
<dbReference type="Pfam" id="PF00563">
    <property type="entry name" value="EAL"/>
    <property type="match status" value="1"/>
</dbReference>
<dbReference type="SMART" id="SM00448">
    <property type="entry name" value="REC"/>
    <property type="match status" value="1"/>
</dbReference>
<feature type="modified residue" description="4-aspartylphosphate" evidence="1">
    <location>
        <position position="68"/>
    </location>
</feature>
<dbReference type="Gene3D" id="3.20.20.450">
    <property type="entry name" value="EAL domain"/>
    <property type="match status" value="1"/>
</dbReference>
<accession>B0C721</accession>
<dbReference type="HOGENOM" id="CLU_000445_70_50_3"/>
<evidence type="ECO:0000313" key="5">
    <source>
        <dbReference type="EMBL" id="ABW28860.1"/>
    </source>
</evidence>
<sequence>MHAFGSQVIPVSNTEILMIEDDIQDVEIVTRLLGKEKQSSIMLNHCPTLHAGLDTLREQSKIDLVLLDLSLSDAQGLETFRKIHEAFPNIPLIILSGNSDERIALEAMQQGAQDFLVKGRFDSTVLTRAIQYAMERQHQRLELEYKNLALKALSDQLAVANLELERLAAVDSLTRVYNRRRFDEVFLTEWNRLLREEKPLSLIMCDVDHFKAYNDTYGHQAGDLCLEKIAQTIAKVAKRPADCVARYGGEEFVVVLPNTDISGATHVAEAIRGAVHNLNLPHSTSPISNRITLSLGVACQVPDEAIAPSLLIEAADRAMYTAKEGGRDRMQVHYADCAVNLQSRQTLQWVSRLRDALEHNQFELYAQPIQALQANTSEPCFEILLRLCDQPGIVCSPGMFFPVAEQYDFMPRIDRWVIKHLFADLGEINSLMLQEAIFFVNLSGATFKNMEIASFIAEQLARHNLRPEQFCFEVSETVALKNIEAAAQLTKALKDMGCKVALDDFGSGLSSFTHLKKIPADFVKIDGSFIRGVVDDDMSKGVVEAIHHVSKIMGLQTIAEYVESRAILDLLNDFHIDFAQGHYFGPARPLVDTLATWQTTAYTERLSA</sequence>
<keyword evidence="6" id="KW-1185">Reference proteome</keyword>
<dbReference type="Pfam" id="PF00990">
    <property type="entry name" value="GGDEF"/>
    <property type="match status" value="1"/>
</dbReference>
<evidence type="ECO:0000313" key="6">
    <source>
        <dbReference type="Proteomes" id="UP000000268"/>
    </source>
</evidence>
<dbReference type="SUPFAM" id="SSF55073">
    <property type="entry name" value="Nucleotide cyclase"/>
    <property type="match status" value="1"/>
</dbReference>
<dbReference type="CDD" id="cd01948">
    <property type="entry name" value="EAL"/>
    <property type="match status" value="1"/>
</dbReference>
<dbReference type="InterPro" id="IPR011006">
    <property type="entry name" value="CheY-like_superfamily"/>
</dbReference>
<dbReference type="InterPro" id="IPR035919">
    <property type="entry name" value="EAL_sf"/>
</dbReference>
<protein>
    <submittedName>
        <fullName evidence="5">EAL domain protein</fullName>
    </submittedName>
</protein>
<keyword evidence="1" id="KW-0597">Phosphoprotein</keyword>
<dbReference type="FunFam" id="3.30.70.270:FF:000001">
    <property type="entry name" value="Diguanylate cyclase domain protein"/>
    <property type="match status" value="1"/>
</dbReference>
<dbReference type="InterPro" id="IPR001633">
    <property type="entry name" value="EAL_dom"/>
</dbReference>
<evidence type="ECO:0000259" key="4">
    <source>
        <dbReference type="PROSITE" id="PS50887"/>
    </source>
</evidence>
<dbReference type="PANTHER" id="PTHR33121">
    <property type="entry name" value="CYCLIC DI-GMP PHOSPHODIESTERASE PDEF"/>
    <property type="match status" value="1"/>
</dbReference>
<dbReference type="GO" id="GO:0071111">
    <property type="term" value="F:cyclic-guanylate-specific phosphodiesterase activity"/>
    <property type="evidence" value="ECO:0007669"/>
    <property type="project" value="InterPro"/>
</dbReference>
<dbReference type="SUPFAM" id="SSF52172">
    <property type="entry name" value="CheY-like"/>
    <property type="match status" value="1"/>
</dbReference>
<feature type="domain" description="EAL" evidence="3">
    <location>
        <begin position="346"/>
        <end position="601"/>
    </location>
</feature>
<dbReference type="Gene3D" id="3.30.70.270">
    <property type="match status" value="1"/>
</dbReference>
<name>B0C721_ACAM1</name>
<dbReference type="InterPro" id="IPR000160">
    <property type="entry name" value="GGDEF_dom"/>
</dbReference>
<dbReference type="SMART" id="SM00052">
    <property type="entry name" value="EAL"/>
    <property type="match status" value="1"/>
</dbReference>
<dbReference type="PANTHER" id="PTHR33121:SF23">
    <property type="entry name" value="CYCLIC DI-GMP PHOSPHODIESTERASE PDEB"/>
    <property type="match status" value="1"/>
</dbReference>
<evidence type="ECO:0000256" key="1">
    <source>
        <dbReference type="PROSITE-ProRule" id="PRU00169"/>
    </source>
</evidence>
<dbReference type="PROSITE" id="PS50110">
    <property type="entry name" value="RESPONSE_REGULATORY"/>
    <property type="match status" value="1"/>
</dbReference>
<feature type="domain" description="GGDEF" evidence="4">
    <location>
        <begin position="198"/>
        <end position="335"/>
    </location>
</feature>
<dbReference type="GO" id="GO:0000160">
    <property type="term" value="P:phosphorelay signal transduction system"/>
    <property type="evidence" value="ECO:0007669"/>
    <property type="project" value="InterPro"/>
</dbReference>
<reference evidence="5 6" key="1">
    <citation type="journal article" date="2008" name="Proc. Natl. Acad. Sci. U.S.A.">
        <title>Niche adaptation and genome expansion in the chlorophyll d-producing cyanobacterium Acaryochloris marina.</title>
        <authorList>
            <person name="Swingley W.D."/>
            <person name="Chen M."/>
            <person name="Cheung P.C."/>
            <person name="Conrad A.L."/>
            <person name="Dejesa L.C."/>
            <person name="Hao J."/>
            <person name="Honchak B.M."/>
            <person name="Karbach L.E."/>
            <person name="Kurdoglu A."/>
            <person name="Lahiri S."/>
            <person name="Mastrian S.D."/>
            <person name="Miyashita H."/>
            <person name="Page L."/>
            <person name="Ramakrishna P."/>
            <person name="Satoh S."/>
            <person name="Sattley W.M."/>
            <person name="Shimada Y."/>
            <person name="Taylor H.L."/>
            <person name="Tomo T."/>
            <person name="Tsuchiya T."/>
            <person name="Wang Z.T."/>
            <person name="Raymond J."/>
            <person name="Mimuro M."/>
            <person name="Blankenship R.E."/>
            <person name="Touchman J.W."/>
        </authorList>
    </citation>
    <scope>NUCLEOTIDE SEQUENCE [LARGE SCALE GENOMIC DNA]</scope>
    <source>
        <strain evidence="6">MBIC 11017</strain>
    </source>
</reference>